<accession>A0A177DMC3</accession>
<dbReference type="GeneID" id="29114026"/>
<dbReference type="Proteomes" id="UP000291422">
    <property type="component" value="Unassembled WGS sequence"/>
</dbReference>
<dbReference type="InterPro" id="IPR036686">
    <property type="entry name" value="Class_II_Hydrophobin_sf"/>
</dbReference>
<dbReference type="EMBL" id="PDXD01000012">
    <property type="protein sequence ID" value="RYN76301.1"/>
    <property type="molecule type" value="Genomic_DNA"/>
</dbReference>
<keyword evidence="3" id="KW-0732">Signal</keyword>
<dbReference type="InterPro" id="IPR010636">
    <property type="entry name" value="Class_II_hydrophobin"/>
</dbReference>
<evidence type="ECO:0000256" key="3">
    <source>
        <dbReference type="SAM" id="SignalP"/>
    </source>
</evidence>
<gene>
    <name evidence="5" type="ORF">AA0117_g5870</name>
    <name evidence="4" type="ORF">CC77DRAFT_1061437</name>
</gene>
<evidence type="ECO:0000313" key="5">
    <source>
        <dbReference type="EMBL" id="RYN76301.1"/>
    </source>
</evidence>
<dbReference type="SMR" id="A0A177DMC3"/>
<protein>
    <recommendedName>
        <fullName evidence="8">Hydrophobin</fullName>
    </recommendedName>
</protein>
<dbReference type="Pfam" id="PF06766">
    <property type="entry name" value="Hydrophobin_2"/>
    <property type="match status" value="1"/>
</dbReference>
<proteinExistence type="inferred from homology"/>
<dbReference type="Proteomes" id="UP000077248">
    <property type="component" value="Unassembled WGS sequence"/>
</dbReference>
<evidence type="ECO:0000256" key="2">
    <source>
        <dbReference type="ARBA" id="ARBA00023157"/>
    </source>
</evidence>
<evidence type="ECO:0000313" key="4">
    <source>
        <dbReference type="EMBL" id="OAG20875.1"/>
    </source>
</evidence>
<organism evidence="4 6">
    <name type="scientific">Alternaria alternata</name>
    <name type="common">Alternaria rot fungus</name>
    <name type="synonym">Torula alternata</name>
    <dbReference type="NCBI Taxonomy" id="5599"/>
    <lineage>
        <taxon>Eukaryota</taxon>
        <taxon>Fungi</taxon>
        <taxon>Dikarya</taxon>
        <taxon>Ascomycota</taxon>
        <taxon>Pezizomycotina</taxon>
        <taxon>Dothideomycetes</taxon>
        <taxon>Pleosporomycetidae</taxon>
        <taxon>Pleosporales</taxon>
        <taxon>Pleosporineae</taxon>
        <taxon>Pleosporaceae</taxon>
        <taxon>Alternaria</taxon>
        <taxon>Alternaria sect. Alternaria</taxon>
        <taxon>Alternaria alternata complex</taxon>
    </lineage>
</organism>
<feature type="signal peptide" evidence="3">
    <location>
        <begin position="1"/>
        <end position="17"/>
    </location>
</feature>
<evidence type="ECO:0000313" key="6">
    <source>
        <dbReference type="Proteomes" id="UP000077248"/>
    </source>
</evidence>
<dbReference type="AlphaFoldDB" id="A0A177DMC3"/>
<reference evidence="4 6" key="1">
    <citation type="submission" date="2016-05" db="EMBL/GenBank/DDBJ databases">
        <title>Comparative analysis of secretome profiles of manganese(II)-oxidizing ascomycete fungi.</title>
        <authorList>
            <consortium name="DOE Joint Genome Institute"/>
            <person name="Zeiner C.A."/>
            <person name="Purvine S.O."/>
            <person name="Zink E.M."/>
            <person name="Wu S."/>
            <person name="Pasa-Tolic L."/>
            <person name="Chaput D.L."/>
            <person name="Haridas S."/>
            <person name="Grigoriev I.V."/>
            <person name="Santelli C.M."/>
            <person name="Hansel C.M."/>
        </authorList>
    </citation>
    <scope>NUCLEOTIDE SEQUENCE [LARGE SCALE GENOMIC DNA]</scope>
    <source>
        <strain evidence="4 6">SRC1lrK2f</strain>
    </source>
</reference>
<dbReference type="Gene3D" id="3.20.120.10">
    <property type="entry name" value="Hydrophobin"/>
    <property type="match status" value="1"/>
</dbReference>
<evidence type="ECO:0000256" key="1">
    <source>
        <dbReference type="ARBA" id="ARBA00009576"/>
    </source>
</evidence>
<keyword evidence="6" id="KW-1185">Reference proteome</keyword>
<dbReference type="OMA" id="LCETPTG"/>
<keyword evidence="2" id="KW-1015">Disulfide bond</keyword>
<dbReference type="KEGG" id="aalt:CC77DRAFT_1061437"/>
<dbReference type="VEuPathDB" id="FungiDB:CC77DRAFT_1061437"/>
<evidence type="ECO:0000313" key="7">
    <source>
        <dbReference type="Proteomes" id="UP000291422"/>
    </source>
</evidence>
<dbReference type="SUPFAM" id="SSF101751">
    <property type="entry name" value="Hydrophobin II, HfbII"/>
    <property type="match status" value="1"/>
</dbReference>
<dbReference type="RefSeq" id="XP_018386296.1">
    <property type="nucleotide sequence ID" value="XM_018528432.1"/>
</dbReference>
<feature type="chain" id="PRO_5040669912" description="Hydrophobin" evidence="3">
    <location>
        <begin position="18"/>
        <end position="98"/>
    </location>
</feature>
<reference evidence="7" key="2">
    <citation type="journal article" date="2019" name="bioRxiv">
        <title>Genomics, evolutionary history and diagnostics of the Alternaria alternata species group including apple and Asian pear pathotypes.</title>
        <authorList>
            <person name="Armitage A.D."/>
            <person name="Cockerton H.M."/>
            <person name="Sreenivasaprasad S."/>
            <person name="Woodhall J.W."/>
            <person name="Lane C.R."/>
            <person name="Harrison R.J."/>
            <person name="Clarkson J.P."/>
        </authorList>
    </citation>
    <scope>NUCLEOTIDE SEQUENCE [LARGE SCALE GENOMIC DNA]</scope>
    <source>
        <strain evidence="7">FERA 1177</strain>
    </source>
</reference>
<dbReference type="GO" id="GO:0005576">
    <property type="term" value="C:extracellular region"/>
    <property type="evidence" value="ECO:0007669"/>
    <property type="project" value="InterPro"/>
</dbReference>
<dbReference type="EMBL" id="KV441478">
    <property type="protein sequence ID" value="OAG20875.1"/>
    <property type="molecule type" value="Genomic_DNA"/>
</dbReference>
<reference evidence="5" key="3">
    <citation type="journal article" date="2019" name="J. ISSAAS">
        <title>Genomics, evolutionary history and diagnostics of the Alternaria alternata species group including apple and Asian pear pathotypes.</title>
        <authorList>
            <person name="Armitage A.D."/>
            <person name="Cockerton H.M."/>
            <person name="Sreenivasaprasad S."/>
            <person name="Woodhall J."/>
            <person name="Lane C."/>
            <person name="Harrison R.J."/>
            <person name="Clarkson J.P."/>
        </authorList>
    </citation>
    <scope>NUCLEOTIDE SEQUENCE</scope>
    <source>
        <strain evidence="5">FERA 1177</strain>
    </source>
</reference>
<name>A0A177DMC3_ALTAL</name>
<evidence type="ECO:0008006" key="8">
    <source>
        <dbReference type="Google" id="ProtNLM"/>
    </source>
</evidence>
<dbReference type="CDD" id="cd23508">
    <property type="entry name" value="hydrophobin_II"/>
    <property type="match status" value="1"/>
</dbReference>
<dbReference type="PANTHER" id="PTHR42341:SF2">
    <property type="entry name" value="HYDROPHOBIN"/>
    <property type="match status" value="1"/>
</dbReference>
<comment type="similarity">
    <text evidence="1">Belongs to the cerato-ulmin hydrophobin family.</text>
</comment>
<dbReference type="PANTHER" id="PTHR42341">
    <property type="entry name" value="HYDROPHOBIN"/>
    <property type="match status" value="1"/>
</dbReference>
<sequence length="98" mass="9830">MQFTLATFTALLSLTSAAAVTKRYPATLVERQSGICGGLATPLCCQTDVLGVANLNCANAGAGIKTTEEFNAACAKDGTTAQCCVLPLGADGLLCTAA</sequence>